<dbReference type="SMART" id="SM00226">
    <property type="entry name" value="LMWPc"/>
    <property type="match status" value="1"/>
</dbReference>
<dbReference type="Gene3D" id="3.40.50.2300">
    <property type="match status" value="1"/>
</dbReference>
<sequence length="161" mass="18397">MIKIIFVCLGNICRSPLAEGIFKQQVTSLKLDDKIVCDSAGTSNYHIGEDPDHRTVLNARNNGLQLNHKGQQFKAKHFDQYDYILAMDQNNYDDIALLQTPGGSKDYELLKMRQFDNEGKGLDVPDPYYGGAQGFQEVYDILYRSNKNFLNYLIEKHNLLS</sequence>
<dbReference type="PANTHER" id="PTHR11717">
    <property type="entry name" value="LOW MOLECULAR WEIGHT PROTEIN TYROSINE PHOSPHATASE"/>
    <property type="match status" value="1"/>
</dbReference>
<accession>A0ABT8L443</accession>
<evidence type="ECO:0000256" key="3">
    <source>
        <dbReference type="ARBA" id="ARBA00022801"/>
    </source>
</evidence>
<evidence type="ECO:0000256" key="4">
    <source>
        <dbReference type="ARBA" id="ARBA00022912"/>
    </source>
</evidence>
<proteinExistence type="inferred from homology"/>
<dbReference type="PANTHER" id="PTHR11717:SF7">
    <property type="entry name" value="LOW MOLECULAR WEIGHT PHOSPHOTYROSINE PROTEIN PHOSPHATASE"/>
    <property type="match status" value="1"/>
</dbReference>
<dbReference type="SUPFAM" id="SSF52788">
    <property type="entry name" value="Phosphotyrosine protein phosphatases I"/>
    <property type="match status" value="1"/>
</dbReference>
<dbReference type="GO" id="GO:0004725">
    <property type="term" value="F:protein tyrosine phosphatase activity"/>
    <property type="evidence" value="ECO:0007669"/>
    <property type="project" value="UniProtKB-EC"/>
</dbReference>
<feature type="domain" description="Phosphotyrosine protein phosphatase I" evidence="5">
    <location>
        <begin position="2"/>
        <end position="152"/>
    </location>
</feature>
<dbReference type="InterPro" id="IPR017867">
    <property type="entry name" value="Tyr_phospatase_low_mol_wt"/>
</dbReference>
<organism evidence="6 7">
    <name type="scientific">Agaribacillus aureus</name>
    <dbReference type="NCBI Taxonomy" id="3051825"/>
    <lineage>
        <taxon>Bacteria</taxon>
        <taxon>Pseudomonadati</taxon>
        <taxon>Bacteroidota</taxon>
        <taxon>Cytophagia</taxon>
        <taxon>Cytophagales</taxon>
        <taxon>Splendidivirgaceae</taxon>
        <taxon>Agaribacillus</taxon>
    </lineage>
</organism>
<dbReference type="EC" id="3.1.3.48" evidence="2"/>
<comment type="caution">
    <text evidence="6">The sequence shown here is derived from an EMBL/GenBank/DDBJ whole genome shotgun (WGS) entry which is preliminary data.</text>
</comment>
<dbReference type="Pfam" id="PF01451">
    <property type="entry name" value="LMWPc"/>
    <property type="match status" value="1"/>
</dbReference>
<dbReference type="CDD" id="cd16343">
    <property type="entry name" value="LMWPTP"/>
    <property type="match status" value="1"/>
</dbReference>
<evidence type="ECO:0000259" key="5">
    <source>
        <dbReference type="SMART" id="SM00226"/>
    </source>
</evidence>
<dbReference type="PRINTS" id="PR00719">
    <property type="entry name" value="LMWPTPASE"/>
</dbReference>
<dbReference type="InterPro" id="IPR050438">
    <property type="entry name" value="LMW_PTPase"/>
</dbReference>
<evidence type="ECO:0000256" key="2">
    <source>
        <dbReference type="ARBA" id="ARBA00013064"/>
    </source>
</evidence>
<dbReference type="RefSeq" id="WP_346757805.1">
    <property type="nucleotide sequence ID" value="NZ_JAUJEB010000001.1"/>
</dbReference>
<keyword evidence="4" id="KW-0904">Protein phosphatase</keyword>
<keyword evidence="3 6" id="KW-0378">Hydrolase</keyword>
<reference evidence="6" key="1">
    <citation type="submission" date="2023-06" db="EMBL/GenBank/DDBJ databases">
        <title>Genomic of Agaribacillus aureum.</title>
        <authorList>
            <person name="Wang G."/>
        </authorList>
    </citation>
    <scope>NUCLEOTIDE SEQUENCE</scope>
    <source>
        <strain evidence="6">BMA12</strain>
    </source>
</reference>
<gene>
    <name evidence="6" type="ORF">QQ020_10545</name>
</gene>
<evidence type="ECO:0000313" key="6">
    <source>
        <dbReference type="EMBL" id="MDN5212488.1"/>
    </source>
</evidence>
<evidence type="ECO:0000256" key="1">
    <source>
        <dbReference type="ARBA" id="ARBA00011063"/>
    </source>
</evidence>
<keyword evidence="7" id="KW-1185">Reference proteome</keyword>
<dbReference type="InterPro" id="IPR023485">
    <property type="entry name" value="Ptyr_pPase"/>
</dbReference>
<dbReference type="InterPro" id="IPR036196">
    <property type="entry name" value="Ptyr_pPase_sf"/>
</dbReference>
<dbReference type="EMBL" id="JAUJEB010000001">
    <property type="protein sequence ID" value="MDN5212488.1"/>
    <property type="molecule type" value="Genomic_DNA"/>
</dbReference>
<protein>
    <recommendedName>
        <fullName evidence="2">protein-tyrosine-phosphatase</fullName>
        <ecNumber evidence="2">3.1.3.48</ecNumber>
    </recommendedName>
</protein>
<comment type="similarity">
    <text evidence="1">Belongs to the low molecular weight phosphotyrosine protein phosphatase family.</text>
</comment>
<dbReference type="Proteomes" id="UP001172083">
    <property type="component" value="Unassembled WGS sequence"/>
</dbReference>
<name>A0ABT8L443_9BACT</name>
<evidence type="ECO:0000313" key="7">
    <source>
        <dbReference type="Proteomes" id="UP001172083"/>
    </source>
</evidence>